<proteinExistence type="predicted"/>
<feature type="region of interest" description="Disordered" evidence="1">
    <location>
        <begin position="229"/>
        <end position="248"/>
    </location>
</feature>
<name>A0A1M7SMN3_9FIRM</name>
<protein>
    <submittedName>
        <fullName evidence="2">Type I phosphodiesterase / nucleotide pyrophosphatase</fullName>
    </submittedName>
</protein>
<dbReference type="SUPFAM" id="SSF53649">
    <property type="entry name" value="Alkaline phosphatase-like"/>
    <property type="match status" value="2"/>
</dbReference>
<dbReference type="InterPro" id="IPR002591">
    <property type="entry name" value="Phosphodiest/P_Trfase"/>
</dbReference>
<evidence type="ECO:0000313" key="3">
    <source>
        <dbReference type="Proteomes" id="UP000184010"/>
    </source>
</evidence>
<gene>
    <name evidence="2" type="ORF">SAMN02745215_01088</name>
</gene>
<sequence>MNRMLQRKAATEKLLLLGVDGMDPSLTSKYLAQGKLPNIKKMLERGASGKDLIMLGGHPTVTPPMWTTLATGCYANVHGITGFWRSPDTKTKDYVEYNLDSRNCTAEPLWNVLADAGKKTLVWHWPGSAWPPTSDNPNLMVVDGTSPGSVGMATTTVDGEFFVGANVEIPELTFATRAATNSVAPCVVENLDLESSKEAGISDTSIAESDMSAGLRLIVVNESMQTTSITEAPSDAVRSPIKEPSGWEHAPEGAKEFFIMYSKGLIRRPCLILKGANGDYNRVAVYKSKKDAEPLVVLEPGIMAREVIDEAVKADGKRFRANRNMKLLSIKPDGSQLTMWVSAGMDTENDSVWHPKRIFKEVTENVGYPTPTTMLGCQDKQMITDCMLDNWYTTADWQAAAILHLIETEKLDAVFSHFHAPDLQCHMFIKHLAEKDFNRLPHEDYEKFIEDIYLQVDYYLGKFIHLFDEGWTISVFSDHAQVSPKHDMQWLGELGGVNVRLMQELGFTVLKTDENGKELPEIDWSKTKAIAVREQHIYINLKGREPYGIVEPADQYELEEEIMTALYGYKDKKTGHRVVSVALRNRDAVLLGQGGPHAGDICYWLAEGYNYDHADCLSTTLGEADTSVSPIFFIAGKGVKQGFVTDRIIRQVDFVPTLAVLAGVRMPAQCEGAPAYQILEQEY</sequence>
<dbReference type="STRING" id="1121395.SAMN02745215_01088"/>
<dbReference type="InterPro" id="IPR017850">
    <property type="entry name" value="Alkaline_phosphatase_core_sf"/>
</dbReference>
<dbReference type="PANTHER" id="PTHR10151">
    <property type="entry name" value="ECTONUCLEOTIDE PYROPHOSPHATASE/PHOSPHODIESTERASE"/>
    <property type="match status" value="1"/>
</dbReference>
<dbReference type="EMBL" id="FRDN01000004">
    <property type="protein sequence ID" value="SHN59708.1"/>
    <property type="molecule type" value="Genomic_DNA"/>
</dbReference>
<accession>A0A1M7SMN3</accession>
<dbReference type="GO" id="GO:0016787">
    <property type="term" value="F:hydrolase activity"/>
    <property type="evidence" value="ECO:0007669"/>
    <property type="project" value="UniProtKB-ARBA"/>
</dbReference>
<dbReference type="AlphaFoldDB" id="A0A1M7SMN3"/>
<keyword evidence="3" id="KW-1185">Reference proteome</keyword>
<dbReference type="PANTHER" id="PTHR10151:SF120">
    <property type="entry name" value="BIS(5'-ADENOSYL)-TRIPHOSPHATASE"/>
    <property type="match status" value="1"/>
</dbReference>
<dbReference type="Gene3D" id="3.40.720.10">
    <property type="entry name" value="Alkaline Phosphatase, subunit A"/>
    <property type="match status" value="3"/>
</dbReference>
<reference evidence="3" key="1">
    <citation type="submission" date="2016-12" db="EMBL/GenBank/DDBJ databases">
        <authorList>
            <person name="Varghese N."/>
            <person name="Submissions S."/>
        </authorList>
    </citation>
    <scope>NUCLEOTIDE SEQUENCE [LARGE SCALE GENOMIC DNA]</scope>
    <source>
        <strain evidence="3">DSM 11544</strain>
    </source>
</reference>
<evidence type="ECO:0000313" key="2">
    <source>
        <dbReference type="EMBL" id="SHN59708.1"/>
    </source>
</evidence>
<organism evidence="2 3">
    <name type="scientific">Desulfitobacterium chlororespirans DSM 11544</name>
    <dbReference type="NCBI Taxonomy" id="1121395"/>
    <lineage>
        <taxon>Bacteria</taxon>
        <taxon>Bacillati</taxon>
        <taxon>Bacillota</taxon>
        <taxon>Clostridia</taxon>
        <taxon>Eubacteriales</taxon>
        <taxon>Desulfitobacteriaceae</taxon>
        <taxon>Desulfitobacterium</taxon>
    </lineage>
</organism>
<dbReference type="Proteomes" id="UP000184010">
    <property type="component" value="Unassembled WGS sequence"/>
</dbReference>
<dbReference type="Pfam" id="PF01663">
    <property type="entry name" value="Phosphodiest"/>
    <property type="match status" value="1"/>
</dbReference>
<evidence type="ECO:0000256" key="1">
    <source>
        <dbReference type="SAM" id="MobiDB-lite"/>
    </source>
</evidence>